<sequence length="73" mass="8265">MNKEDKMLYTVKEASATLGVSIHLVYDLINKGLLPALKLGSLKIRKETLDEFTKKYEGMDLSDLDHIKELNIA</sequence>
<dbReference type="NCBIfam" id="TIGR01764">
    <property type="entry name" value="excise"/>
    <property type="match status" value="1"/>
</dbReference>
<organism evidence="2 3">
    <name type="scientific">Agathobacter rectalis</name>
    <dbReference type="NCBI Taxonomy" id="39491"/>
    <lineage>
        <taxon>Bacteria</taxon>
        <taxon>Bacillati</taxon>
        <taxon>Bacillota</taxon>
        <taxon>Clostridia</taxon>
        <taxon>Lachnospirales</taxon>
        <taxon>Lachnospiraceae</taxon>
        <taxon>Agathobacter</taxon>
    </lineage>
</organism>
<keyword evidence="2" id="KW-0238">DNA-binding</keyword>
<dbReference type="AlphaFoldDB" id="A0A414ZQT0"/>
<dbReference type="InterPro" id="IPR041657">
    <property type="entry name" value="HTH_17"/>
</dbReference>
<gene>
    <name evidence="2" type="ORF">DW172_02750</name>
</gene>
<reference evidence="2 3" key="1">
    <citation type="submission" date="2018-08" db="EMBL/GenBank/DDBJ databases">
        <title>A genome reference for cultivated species of the human gut microbiota.</title>
        <authorList>
            <person name="Zou Y."/>
            <person name="Xue W."/>
            <person name="Luo G."/>
        </authorList>
    </citation>
    <scope>NUCLEOTIDE SEQUENCE [LARGE SCALE GENOMIC DNA]</scope>
    <source>
        <strain evidence="2 3">AM16-11</strain>
    </source>
</reference>
<dbReference type="InterPro" id="IPR010093">
    <property type="entry name" value="SinI_DNA-bd"/>
</dbReference>
<accession>A0A414ZQT0</accession>
<comment type="caution">
    <text evidence="2">The sequence shown here is derived from an EMBL/GenBank/DDBJ whole genome shotgun (WGS) entry which is preliminary data.</text>
</comment>
<feature type="domain" description="Helix-turn-helix" evidence="1">
    <location>
        <begin position="8"/>
        <end position="54"/>
    </location>
</feature>
<proteinExistence type="predicted"/>
<dbReference type="EMBL" id="QRKN01000001">
    <property type="protein sequence ID" value="RHI25622.1"/>
    <property type="molecule type" value="Genomic_DNA"/>
</dbReference>
<dbReference type="Pfam" id="PF12728">
    <property type="entry name" value="HTH_17"/>
    <property type="match status" value="1"/>
</dbReference>
<dbReference type="Proteomes" id="UP000285865">
    <property type="component" value="Unassembled WGS sequence"/>
</dbReference>
<evidence type="ECO:0000313" key="2">
    <source>
        <dbReference type="EMBL" id="RHI25622.1"/>
    </source>
</evidence>
<dbReference type="RefSeq" id="WP_118257098.1">
    <property type="nucleotide sequence ID" value="NZ_JBDMEJ010000041.1"/>
</dbReference>
<evidence type="ECO:0000313" key="3">
    <source>
        <dbReference type="Proteomes" id="UP000285865"/>
    </source>
</evidence>
<evidence type="ECO:0000259" key="1">
    <source>
        <dbReference type="Pfam" id="PF12728"/>
    </source>
</evidence>
<protein>
    <submittedName>
        <fullName evidence="2">DNA-binding protein</fullName>
    </submittedName>
</protein>
<dbReference type="GO" id="GO:0003677">
    <property type="term" value="F:DNA binding"/>
    <property type="evidence" value="ECO:0007669"/>
    <property type="project" value="UniProtKB-KW"/>
</dbReference>
<name>A0A414ZQT0_9FIRM</name>